<dbReference type="Gene3D" id="1.10.3430.10">
    <property type="entry name" value="Ammonium transporter AmtB like domains"/>
    <property type="match status" value="1"/>
</dbReference>
<dbReference type="PANTHER" id="PTHR11730:SF6">
    <property type="entry name" value="AMMONIUM TRANSPORTER"/>
    <property type="match status" value="1"/>
</dbReference>
<dbReference type="InterPro" id="IPR024041">
    <property type="entry name" value="NH4_transpt_AmtB-like_dom"/>
</dbReference>
<dbReference type="Proteomes" id="UP000530660">
    <property type="component" value="Unassembled WGS sequence"/>
</dbReference>
<evidence type="ECO:0000256" key="4">
    <source>
        <dbReference type="ARBA" id="ARBA00022692"/>
    </source>
</evidence>
<feature type="transmembrane region" description="Helical" evidence="9">
    <location>
        <begin position="336"/>
        <end position="357"/>
    </location>
</feature>
<feature type="transmembrane region" description="Helical" evidence="9">
    <location>
        <begin position="37"/>
        <end position="58"/>
    </location>
</feature>
<organism evidence="11 12">
    <name type="scientific">Cyanidiococcus yangmingshanensis</name>
    <dbReference type="NCBI Taxonomy" id="2690220"/>
    <lineage>
        <taxon>Eukaryota</taxon>
        <taxon>Rhodophyta</taxon>
        <taxon>Bangiophyceae</taxon>
        <taxon>Cyanidiales</taxon>
        <taxon>Cyanidiaceae</taxon>
        <taxon>Cyanidiococcus</taxon>
    </lineage>
</organism>
<dbReference type="GO" id="GO:0097272">
    <property type="term" value="P:ammonium homeostasis"/>
    <property type="evidence" value="ECO:0007669"/>
    <property type="project" value="TreeGrafter"/>
</dbReference>
<feature type="transmembrane region" description="Helical" evidence="9">
    <location>
        <begin position="364"/>
        <end position="382"/>
    </location>
</feature>
<feature type="transmembrane region" description="Helical" evidence="9">
    <location>
        <begin position="475"/>
        <end position="495"/>
    </location>
</feature>
<dbReference type="GO" id="GO:0005886">
    <property type="term" value="C:plasma membrane"/>
    <property type="evidence" value="ECO:0007669"/>
    <property type="project" value="TreeGrafter"/>
</dbReference>
<keyword evidence="7" id="KW-0924">Ammonia transport</keyword>
<keyword evidence="12" id="KW-1185">Reference proteome</keyword>
<reference evidence="11 12" key="1">
    <citation type="journal article" date="2020" name="J. Phycol.">
        <title>Comparative genome analysis reveals Cyanidiococcus gen. nov., a new extremophilic red algal genus sister to Cyanidioschyzon (Cyanidioschyzonaceae, Rhodophyta).</title>
        <authorList>
            <person name="Liu S.-L."/>
            <person name="Chiang Y.-R."/>
            <person name="Yoon H.S."/>
            <person name="Fu H.-Y."/>
        </authorList>
    </citation>
    <scope>NUCLEOTIDE SEQUENCE [LARGE SCALE GENOMIC DNA]</scope>
    <source>
        <strain evidence="11 12">THAL066</strain>
    </source>
</reference>
<dbReference type="Pfam" id="PF00909">
    <property type="entry name" value="Ammonium_transp"/>
    <property type="match status" value="1"/>
</dbReference>
<dbReference type="PANTHER" id="PTHR11730">
    <property type="entry name" value="AMMONIUM TRANSPORTER"/>
    <property type="match status" value="1"/>
</dbReference>
<feature type="transmembrane region" description="Helical" evidence="9">
    <location>
        <begin position="288"/>
        <end position="305"/>
    </location>
</feature>
<feature type="transmembrane region" description="Helical" evidence="9">
    <location>
        <begin position="70"/>
        <end position="94"/>
    </location>
</feature>
<evidence type="ECO:0000256" key="7">
    <source>
        <dbReference type="ARBA" id="ARBA00023177"/>
    </source>
</evidence>
<evidence type="ECO:0000259" key="10">
    <source>
        <dbReference type="Pfam" id="PF00909"/>
    </source>
</evidence>
<comment type="subcellular location">
    <subcellularLocation>
        <location evidence="1">Membrane</location>
        <topology evidence="1">Multi-pass membrane protein</topology>
    </subcellularLocation>
</comment>
<feature type="transmembrane region" description="Helical" evidence="9">
    <location>
        <begin position="419"/>
        <end position="440"/>
    </location>
</feature>
<proteinExistence type="inferred from homology"/>
<feature type="domain" description="Ammonium transporter AmtB-like" evidence="10">
    <location>
        <begin position="37"/>
        <end position="519"/>
    </location>
</feature>
<keyword evidence="6 9" id="KW-0472">Membrane</keyword>
<dbReference type="EMBL" id="VWRR01000013">
    <property type="protein sequence ID" value="KAF6001710.1"/>
    <property type="molecule type" value="Genomic_DNA"/>
</dbReference>
<gene>
    <name evidence="11" type="primary">AMT-1</name>
    <name evidence="11" type="ORF">F1559_002012</name>
</gene>
<keyword evidence="3" id="KW-0813">Transport</keyword>
<evidence type="ECO:0000313" key="11">
    <source>
        <dbReference type="EMBL" id="KAF6001710.1"/>
    </source>
</evidence>
<evidence type="ECO:0000256" key="1">
    <source>
        <dbReference type="ARBA" id="ARBA00004141"/>
    </source>
</evidence>
<dbReference type="SUPFAM" id="SSF111352">
    <property type="entry name" value="Ammonium transporter"/>
    <property type="match status" value="1"/>
</dbReference>
<comment type="similarity">
    <text evidence="2">Belongs to the ammonia transporter channel (TC 1.A.11.2) family.</text>
</comment>
<feature type="region of interest" description="Disordered" evidence="8">
    <location>
        <begin position="536"/>
        <end position="560"/>
    </location>
</feature>
<feature type="transmembrane region" description="Helical" evidence="9">
    <location>
        <begin position="388"/>
        <end position="407"/>
    </location>
</feature>
<evidence type="ECO:0000256" key="5">
    <source>
        <dbReference type="ARBA" id="ARBA00022989"/>
    </source>
</evidence>
<evidence type="ECO:0000256" key="6">
    <source>
        <dbReference type="ARBA" id="ARBA00023136"/>
    </source>
</evidence>
<protein>
    <submittedName>
        <fullName evidence="11">Ammonium Transporter</fullName>
    </submittedName>
</protein>
<evidence type="ECO:0000256" key="2">
    <source>
        <dbReference type="ARBA" id="ARBA00005887"/>
    </source>
</evidence>
<keyword evidence="4 9" id="KW-0812">Transmembrane</keyword>
<feature type="transmembrane region" description="Helical" evidence="9">
    <location>
        <begin position="246"/>
        <end position="267"/>
    </location>
</feature>
<dbReference type="AlphaFoldDB" id="A0A7J7IG36"/>
<evidence type="ECO:0000313" key="12">
    <source>
        <dbReference type="Proteomes" id="UP000530660"/>
    </source>
</evidence>
<feature type="transmembrane region" description="Helical" evidence="9">
    <location>
        <begin position="162"/>
        <end position="182"/>
    </location>
</feature>
<evidence type="ECO:0000256" key="3">
    <source>
        <dbReference type="ARBA" id="ARBA00022448"/>
    </source>
</evidence>
<dbReference type="InterPro" id="IPR029020">
    <property type="entry name" value="Ammonium/urea_transptr"/>
</dbReference>
<sequence length="560" mass="59573">MHYLADRYTLRAPAAISAADQSLYFALASIVDGVNSAFLLLTAALVFCMQAGFAMLTVGSVRNKNAKNALVLNLCDACVGGVAYYVLGFGFAFAPINQSLLTADNFTTEGPFLPIYKTKSNGFVAFQHFALAQMQSPLTADAFTYLSGLSVPSGTNNGWTYFIWWFQFTFCLTAASIVAGAICERVRVFAYIGFVCLMMGFVYPAISHAMWDDNGWLNVFYNKVTDSSGTIIGSFGIYGSAGSIDFAGSGVVHITGGSAATVAAIIIGPRIGRFDENGKIRPIPGHNISLIVLGGLLLWFGWFGFNPGSQLGTLSYSDGGFNGNGVPTVYSTAGQVALAAVNTLVLPAAAGITTLMISRFVDKCFDCASMVNGFVTGTVVITSPCSTIPTYSALCCGIITGFVWVFGNKLVERLRIDDPLGAIAVHGFGGTWGVLIPGFFAKPDYVAMVYGPSDGSGGIFYGYGKQLAAQLTEILYIWSFVCTIIGGYFLILKFLGLLRISPEEEILGNDTSHHGGPAYPEDDVGLEEDLATLKSYQKSQQMEQKESGSDSPAEELSAAV</sequence>
<dbReference type="OrthoDB" id="534912at2759"/>
<accession>A0A7J7IG36</accession>
<dbReference type="GO" id="GO:0008519">
    <property type="term" value="F:ammonium channel activity"/>
    <property type="evidence" value="ECO:0007669"/>
    <property type="project" value="InterPro"/>
</dbReference>
<keyword evidence="5 9" id="KW-1133">Transmembrane helix</keyword>
<comment type="caution">
    <text evidence="11">The sequence shown here is derived from an EMBL/GenBank/DDBJ whole genome shotgun (WGS) entry which is preliminary data.</text>
</comment>
<feature type="transmembrane region" description="Helical" evidence="9">
    <location>
        <begin position="189"/>
        <end position="211"/>
    </location>
</feature>
<evidence type="ECO:0000256" key="8">
    <source>
        <dbReference type="SAM" id="MobiDB-lite"/>
    </source>
</evidence>
<evidence type="ECO:0000256" key="9">
    <source>
        <dbReference type="SAM" id="Phobius"/>
    </source>
</evidence>
<name>A0A7J7IG36_9RHOD</name>